<evidence type="ECO:0000313" key="3">
    <source>
        <dbReference type="EMBL" id="MBB6479468.1"/>
    </source>
</evidence>
<gene>
    <name evidence="3" type="ORF">HNR50_001126</name>
</gene>
<keyword evidence="3" id="KW-0540">Nuclease</keyword>
<feature type="signal peptide" evidence="1">
    <location>
        <begin position="1"/>
        <end position="21"/>
    </location>
</feature>
<keyword evidence="3" id="KW-0255">Endonuclease</keyword>
<dbReference type="Pfam" id="PF19580">
    <property type="entry name" value="Exo_endo_phos_3"/>
    <property type="match status" value="1"/>
</dbReference>
<dbReference type="InterPro" id="IPR036691">
    <property type="entry name" value="Endo/exonu/phosph_ase_sf"/>
</dbReference>
<name>A0A841R9T5_9SPIO</name>
<dbReference type="EMBL" id="JACHGJ010000002">
    <property type="protein sequence ID" value="MBB6479468.1"/>
    <property type="molecule type" value="Genomic_DNA"/>
</dbReference>
<reference evidence="3 4" key="1">
    <citation type="submission" date="2020-08" db="EMBL/GenBank/DDBJ databases">
        <title>Genomic Encyclopedia of Type Strains, Phase IV (KMG-IV): sequencing the most valuable type-strain genomes for metagenomic binning, comparative biology and taxonomic classification.</title>
        <authorList>
            <person name="Goeker M."/>
        </authorList>
    </citation>
    <scope>NUCLEOTIDE SEQUENCE [LARGE SCALE GENOMIC DNA]</scope>
    <source>
        <strain evidence="3 4">DSM 2461</strain>
    </source>
</reference>
<keyword evidence="3" id="KW-0269">Exonuclease</keyword>
<dbReference type="Gene3D" id="3.60.10.10">
    <property type="entry name" value="Endonuclease/exonuclease/phosphatase"/>
    <property type="match status" value="1"/>
</dbReference>
<keyword evidence="4" id="KW-1185">Reference proteome</keyword>
<dbReference type="PANTHER" id="PTHR42834:SF1">
    <property type="entry name" value="ENDONUCLEASE_EXONUCLEASE_PHOSPHATASE FAMILY PROTEIN (AFU_ORTHOLOGUE AFUA_3G09210)"/>
    <property type="match status" value="1"/>
</dbReference>
<dbReference type="SUPFAM" id="SSF56219">
    <property type="entry name" value="DNase I-like"/>
    <property type="match status" value="1"/>
</dbReference>
<evidence type="ECO:0000256" key="1">
    <source>
        <dbReference type="SAM" id="SignalP"/>
    </source>
</evidence>
<keyword evidence="3" id="KW-0378">Hydrolase</keyword>
<sequence length="351" mass="40253">MKFPALLALSVILFFSCAACSLPFGDDPAPSELSILSWNVQNLFDDVSDGGEYEEFDPAEGTWTSAMFQKRLDRIGEIFDDVLESYPDIVLLQEIENLHALQILGEDILKDRYPWLILFEEEDMSVHTAVLSSVPVTSTARLETGYWGRVRLRPIQEIHFDLNGREMILFNNHWKSRSGGSAATEEGRISAAEVLVSRIRSIVRDNPDALILAGGDFNENHDEYKKNGRAYRTALIPVIEDVPEEWSGSLYLCSDGRDAISTEMRLVLYSPWFDSSRAGTYVYKSQWNKIDHFFLWKSLFDGRDYDFAEFDVIRDVPLLNEYNYPARWDSYSEEGYSDHLPILLKIQNNDI</sequence>
<dbReference type="RefSeq" id="WP_184744726.1">
    <property type="nucleotide sequence ID" value="NZ_JACHGJ010000002.1"/>
</dbReference>
<keyword evidence="1" id="KW-0732">Signal</keyword>
<dbReference type="InterPro" id="IPR005135">
    <property type="entry name" value="Endo/exonuclease/phosphatase"/>
</dbReference>
<dbReference type="AlphaFoldDB" id="A0A841R9T5"/>
<dbReference type="PANTHER" id="PTHR42834">
    <property type="entry name" value="ENDONUCLEASE/EXONUCLEASE/PHOSPHATASE FAMILY PROTEIN (AFU_ORTHOLOGUE AFUA_3G09210)"/>
    <property type="match status" value="1"/>
</dbReference>
<feature type="chain" id="PRO_5032465832" evidence="1">
    <location>
        <begin position="22"/>
        <end position="351"/>
    </location>
</feature>
<evidence type="ECO:0000313" key="4">
    <source>
        <dbReference type="Proteomes" id="UP000587760"/>
    </source>
</evidence>
<dbReference type="GO" id="GO:0004527">
    <property type="term" value="F:exonuclease activity"/>
    <property type="evidence" value="ECO:0007669"/>
    <property type="project" value="UniProtKB-KW"/>
</dbReference>
<accession>A0A841R9T5</accession>
<comment type="caution">
    <text evidence="3">The sequence shown here is derived from an EMBL/GenBank/DDBJ whole genome shotgun (WGS) entry which is preliminary data.</text>
</comment>
<dbReference type="PROSITE" id="PS51257">
    <property type="entry name" value="PROKAR_LIPOPROTEIN"/>
    <property type="match status" value="1"/>
</dbReference>
<protein>
    <submittedName>
        <fullName evidence="3">Endonuclease/exonuclease/phosphatase family metal-dependent hydrolase</fullName>
    </submittedName>
</protein>
<dbReference type="GO" id="GO:0004519">
    <property type="term" value="F:endonuclease activity"/>
    <property type="evidence" value="ECO:0007669"/>
    <property type="project" value="UniProtKB-KW"/>
</dbReference>
<organism evidence="3 4">
    <name type="scientific">Spirochaeta isovalerica</name>
    <dbReference type="NCBI Taxonomy" id="150"/>
    <lineage>
        <taxon>Bacteria</taxon>
        <taxon>Pseudomonadati</taxon>
        <taxon>Spirochaetota</taxon>
        <taxon>Spirochaetia</taxon>
        <taxon>Spirochaetales</taxon>
        <taxon>Spirochaetaceae</taxon>
        <taxon>Spirochaeta</taxon>
    </lineage>
</organism>
<feature type="domain" description="Endonuclease/exonuclease/phosphatase" evidence="2">
    <location>
        <begin position="34"/>
        <end position="347"/>
    </location>
</feature>
<proteinExistence type="predicted"/>
<dbReference type="Proteomes" id="UP000587760">
    <property type="component" value="Unassembled WGS sequence"/>
</dbReference>
<evidence type="ECO:0000259" key="2">
    <source>
        <dbReference type="Pfam" id="PF19580"/>
    </source>
</evidence>